<protein>
    <recommendedName>
        <fullName evidence="4">DUF454 domain-containing protein</fullName>
    </recommendedName>
</protein>
<dbReference type="HOGENOM" id="CLU_113299_3_0_9"/>
<feature type="transmembrane region" description="Helical" evidence="1">
    <location>
        <begin position="5"/>
        <end position="26"/>
    </location>
</feature>
<evidence type="ECO:0008006" key="4">
    <source>
        <dbReference type="Google" id="ProtNLM"/>
    </source>
</evidence>
<accession>F2JL84</accession>
<dbReference type="PANTHER" id="PTHR35813:SF1">
    <property type="entry name" value="INNER MEMBRANE PROTEIN YBAN"/>
    <property type="match status" value="1"/>
</dbReference>
<dbReference type="RefSeq" id="WP_013659001.1">
    <property type="nucleotide sequence ID" value="NC_015275.1"/>
</dbReference>
<dbReference type="EMBL" id="CP002582">
    <property type="protein sequence ID" value="ADZ85729.1"/>
    <property type="molecule type" value="Genomic_DNA"/>
</dbReference>
<gene>
    <name evidence="2" type="ordered locus">Clole_4051</name>
</gene>
<dbReference type="PIRSF" id="PIRSF016789">
    <property type="entry name" value="DUF454"/>
    <property type="match status" value="1"/>
</dbReference>
<keyword evidence="1" id="KW-0812">Transmembrane</keyword>
<sequence length="119" mass="14029">MHRFIYLTIGFIFLALGLLGVVFPILPTTPFLLATSFCFAKGSDRFHRWFTETKIYKNNLESFVNERAMTLRTKICTLAFASIMLLFPLIFVDVLAFRLFIIALYIIKYYYFIFRIKTV</sequence>
<keyword evidence="1" id="KW-1133">Transmembrane helix</keyword>
<dbReference type="Proteomes" id="UP000008467">
    <property type="component" value="Chromosome"/>
</dbReference>
<organism evidence="2 3">
    <name type="scientific">Cellulosilyticum lentocellum (strain ATCC 49066 / DSM 5427 / NCIMB 11756 / RHM5)</name>
    <name type="common">Clostridium lentocellum</name>
    <dbReference type="NCBI Taxonomy" id="642492"/>
    <lineage>
        <taxon>Bacteria</taxon>
        <taxon>Bacillati</taxon>
        <taxon>Bacillota</taxon>
        <taxon>Clostridia</taxon>
        <taxon>Lachnospirales</taxon>
        <taxon>Cellulosilyticaceae</taxon>
        <taxon>Cellulosilyticum</taxon>
    </lineage>
</organism>
<name>F2JL84_CELLD</name>
<feature type="transmembrane region" description="Helical" evidence="1">
    <location>
        <begin position="78"/>
        <end position="107"/>
    </location>
</feature>
<dbReference type="PANTHER" id="PTHR35813">
    <property type="entry name" value="INNER MEMBRANE PROTEIN YBAN"/>
    <property type="match status" value="1"/>
</dbReference>
<dbReference type="KEGG" id="cle:Clole_4051"/>
<keyword evidence="1" id="KW-0472">Membrane</keyword>
<dbReference type="STRING" id="642492.Clole_4051"/>
<keyword evidence="3" id="KW-1185">Reference proteome</keyword>
<dbReference type="GO" id="GO:0005886">
    <property type="term" value="C:plasma membrane"/>
    <property type="evidence" value="ECO:0007669"/>
    <property type="project" value="TreeGrafter"/>
</dbReference>
<evidence type="ECO:0000313" key="2">
    <source>
        <dbReference type="EMBL" id="ADZ85729.1"/>
    </source>
</evidence>
<dbReference type="InterPro" id="IPR007401">
    <property type="entry name" value="DUF454"/>
</dbReference>
<reference evidence="2 3" key="1">
    <citation type="journal article" date="2011" name="J. Bacteriol.">
        <title>Complete genome sequence of the cellulose-degrading bacterium Cellulosilyticum lentocellum.</title>
        <authorList>
            <consortium name="US DOE Joint Genome Institute"/>
            <person name="Miller D.A."/>
            <person name="Suen G."/>
            <person name="Bruce D."/>
            <person name="Copeland A."/>
            <person name="Cheng J.F."/>
            <person name="Detter C."/>
            <person name="Goodwin L.A."/>
            <person name="Han C.S."/>
            <person name="Hauser L.J."/>
            <person name="Land M.L."/>
            <person name="Lapidus A."/>
            <person name="Lucas S."/>
            <person name="Meincke L."/>
            <person name="Pitluck S."/>
            <person name="Tapia R."/>
            <person name="Teshima H."/>
            <person name="Woyke T."/>
            <person name="Fox B.G."/>
            <person name="Angert E.R."/>
            <person name="Currie C.R."/>
        </authorList>
    </citation>
    <scope>NUCLEOTIDE SEQUENCE [LARGE SCALE GENOMIC DNA]</scope>
    <source>
        <strain evidence="3">ATCC 49066 / DSM 5427 / NCIMB 11756 / RHM5</strain>
    </source>
</reference>
<dbReference type="eggNOG" id="COG2832">
    <property type="taxonomic scope" value="Bacteria"/>
</dbReference>
<dbReference type="Pfam" id="PF04304">
    <property type="entry name" value="DUF454"/>
    <property type="match status" value="1"/>
</dbReference>
<evidence type="ECO:0000313" key="3">
    <source>
        <dbReference type="Proteomes" id="UP000008467"/>
    </source>
</evidence>
<evidence type="ECO:0000256" key="1">
    <source>
        <dbReference type="SAM" id="Phobius"/>
    </source>
</evidence>
<dbReference type="AlphaFoldDB" id="F2JL84"/>
<proteinExistence type="predicted"/>